<feature type="domain" description="Cupin type-2" evidence="1">
    <location>
        <begin position="34"/>
        <end position="90"/>
    </location>
</feature>
<dbReference type="AlphaFoldDB" id="A0AA35CKG2"/>
<dbReference type="EMBL" id="AP025628">
    <property type="protein sequence ID" value="BDG60073.1"/>
    <property type="molecule type" value="Genomic_DNA"/>
</dbReference>
<dbReference type="Gene3D" id="2.60.120.10">
    <property type="entry name" value="Jelly Rolls"/>
    <property type="match status" value="1"/>
</dbReference>
<protein>
    <recommendedName>
        <fullName evidence="1">Cupin type-2 domain-containing protein</fullName>
    </recommendedName>
</protein>
<evidence type="ECO:0000313" key="2">
    <source>
        <dbReference type="EMBL" id="BDG60073.1"/>
    </source>
</evidence>
<gene>
    <name evidence="2" type="ORF">caldi_11630</name>
</gene>
<evidence type="ECO:0000259" key="1">
    <source>
        <dbReference type="Pfam" id="PF07883"/>
    </source>
</evidence>
<dbReference type="RefSeq" id="WP_264844140.1">
    <property type="nucleotide sequence ID" value="NZ_AP025628.1"/>
</dbReference>
<keyword evidence="3" id="KW-1185">Reference proteome</keyword>
<dbReference type="InterPro" id="IPR013096">
    <property type="entry name" value="Cupin_2"/>
</dbReference>
<proteinExistence type="predicted"/>
<sequence>MEPTIYTCTERKPPGTPPVLKEELYRADAHDFNLVRADPGADRPPHPHDAGDSFMLVLEGELHLHVDGRVYPLMPGQLAVIPRGAVRGFTAGPQGATFFAAHLRG</sequence>
<evidence type="ECO:0000313" key="3">
    <source>
        <dbReference type="Proteomes" id="UP001163687"/>
    </source>
</evidence>
<dbReference type="InterPro" id="IPR014710">
    <property type="entry name" value="RmlC-like_jellyroll"/>
</dbReference>
<dbReference type="Proteomes" id="UP001163687">
    <property type="component" value="Chromosome"/>
</dbReference>
<dbReference type="Pfam" id="PF07883">
    <property type="entry name" value="Cupin_2"/>
    <property type="match status" value="1"/>
</dbReference>
<dbReference type="InterPro" id="IPR011051">
    <property type="entry name" value="RmlC_Cupin_sf"/>
</dbReference>
<accession>A0AA35CKG2</accession>
<name>A0AA35CKG2_9FIRM</name>
<organism evidence="2 3">
    <name type="scientific">Caldinitratiruptor microaerophilus</name>
    <dbReference type="NCBI Taxonomy" id="671077"/>
    <lineage>
        <taxon>Bacteria</taxon>
        <taxon>Bacillati</taxon>
        <taxon>Bacillota</taxon>
        <taxon>Clostridia</taxon>
        <taxon>Eubacteriales</taxon>
        <taxon>Symbiobacteriaceae</taxon>
        <taxon>Caldinitratiruptor</taxon>
    </lineage>
</organism>
<dbReference type="SUPFAM" id="SSF51182">
    <property type="entry name" value="RmlC-like cupins"/>
    <property type="match status" value="1"/>
</dbReference>
<reference evidence="2" key="1">
    <citation type="submission" date="2022-03" db="EMBL/GenBank/DDBJ databases">
        <title>Complete genome sequence of Caldinitratiruptor microaerophilus.</title>
        <authorList>
            <person name="Mukaiyama R."/>
            <person name="Nishiyama T."/>
            <person name="Ueda K."/>
        </authorList>
    </citation>
    <scope>NUCLEOTIDE SEQUENCE</scope>
    <source>
        <strain evidence="2">JCM 16183</strain>
    </source>
</reference>
<dbReference type="KEGG" id="cmic:caldi_11630"/>